<comment type="caution">
    <text evidence="3">The sequence shown here is derived from an EMBL/GenBank/DDBJ whole genome shotgun (WGS) entry which is preliminary data.</text>
</comment>
<proteinExistence type="inferred from homology"/>
<feature type="transmembrane region" description="Helical" evidence="2">
    <location>
        <begin position="674"/>
        <end position="700"/>
    </location>
</feature>
<feature type="transmembrane region" description="Helical" evidence="2">
    <location>
        <begin position="804"/>
        <end position="825"/>
    </location>
</feature>
<protein>
    <recommendedName>
        <fullName evidence="5">Amine oxidase domain-containing protein</fullName>
    </recommendedName>
</protein>
<keyword evidence="2" id="KW-0472">Membrane</keyword>
<feature type="transmembrane region" description="Helical" evidence="2">
    <location>
        <begin position="585"/>
        <end position="609"/>
    </location>
</feature>
<reference evidence="3" key="1">
    <citation type="submission" date="2021-02" db="EMBL/GenBank/DDBJ databases">
        <authorList>
            <person name="Nowell W R."/>
        </authorList>
    </citation>
    <scope>NUCLEOTIDE SEQUENCE</scope>
</reference>
<evidence type="ECO:0000313" key="3">
    <source>
        <dbReference type="EMBL" id="CAF3697292.1"/>
    </source>
</evidence>
<feature type="transmembrane region" description="Helical" evidence="2">
    <location>
        <begin position="894"/>
        <end position="917"/>
    </location>
</feature>
<organism evidence="3 4">
    <name type="scientific">Rotaria sordida</name>
    <dbReference type="NCBI Taxonomy" id="392033"/>
    <lineage>
        <taxon>Eukaryota</taxon>
        <taxon>Metazoa</taxon>
        <taxon>Spiralia</taxon>
        <taxon>Gnathifera</taxon>
        <taxon>Rotifera</taxon>
        <taxon>Eurotatoria</taxon>
        <taxon>Bdelloidea</taxon>
        <taxon>Philodinida</taxon>
        <taxon>Philodinidae</taxon>
        <taxon>Rotaria</taxon>
    </lineage>
</organism>
<comment type="similarity">
    <text evidence="1">Belongs to the carotenoid/retinoid oxidoreductase family.</text>
</comment>
<evidence type="ECO:0000256" key="2">
    <source>
        <dbReference type="SAM" id="Phobius"/>
    </source>
</evidence>
<feature type="transmembrane region" description="Helical" evidence="2">
    <location>
        <begin position="747"/>
        <end position="767"/>
    </location>
</feature>
<name>A0A818UEG9_9BILA</name>
<dbReference type="PANTHER" id="PTHR10668:SF103">
    <property type="entry name" value="PYRIDINE NUCLEOTIDE-DISULFIDE OXIDOREDUCTASE DOMAIN-CONTAINING PROTEIN 2"/>
    <property type="match status" value="1"/>
</dbReference>
<accession>A0A818UEG9</accession>
<feature type="transmembrane region" description="Helical" evidence="2">
    <location>
        <begin position="865"/>
        <end position="888"/>
    </location>
</feature>
<feature type="transmembrane region" description="Helical" evidence="2">
    <location>
        <begin position="706"/>
        <end position="726"/>
    </location>
</feature>
<feature type="transmembrane region" description="Helical" evidence="2">
    <location>
        <begin position="956"/>
        <end position="979"/>
    </location>
</feature>
<dbReference type="Pfam" id="PF13450">
    <property type="entry name" value="NAD_binding_8"/>
    <property type="match status" value="1"/>
</dbReference>
<sequence>MKKAYDVIIIGAGHNGLVTSAYLARQGLRVLVCEKRSIIGGSACTEEIVKDFKFSRASYLLSLFRQKIIDDLNLREHGLKYYYRDPFSYTPIKNPINNNQRSLLLSSDNQLNMKQIAQFSKKDAENYHLYEEWLTKICRAIDELIHSPPPDLSRMNQKYKIFDRFRAYNYSMKIFYNLFKKLRLNGSMDLYQLLTSSAGRILDKWFESDVIKTTLATDGLIGAMLGPYDSGTGYILLHHVMGGLDGQANAWYYVRGGMGGISNAIASSARSSGVEIRTNCNVNHIDIRNSKVEGVVLENGEEIKGKLVASNATAYITFKNLILNDIIKTNKDLDELKKHILQMDYTSGTTKINLALSGLPNFLANPNKNINELQPHHQCTIHLNSESMSATHNAYLQALNGKPSQYPLIEMVIPSSLDPTLAPKNCHVALLFTQYTPYRLPNGKQIEITNEYKENYYRNVINSIEEYAPGFEKLIIGRDMLFPSDLEEQFSLTGGNIFHGALSLDQIYSFRPAISCSNHRTPVDGLYLCGSSTHPGGGVTGMPGFNAAMIMLQDWRRNKNFVTIATILGGGVLGLPTTLSRSGFGPFLISIFISYFVQVLLIFSFTDVLQKAYYRRIEKLKESEQEDVLIHIDTQETPTYGSHYDLVAKRVGVWNIMTHCYCKKLSNRHSIYNFYIFHHIIVCVIRCVVIFLSCLSIIMFNQCLSIEIFIHFLLLLSTFDLLLIIIGETAHFWDSTVNHKSTLYSKCCLIFGIILNYFVSILFLSIHSTVSSESSLMIEICRITTEKNFFLKNFHDEKSFIPTMIVYVLFILIDLLTFSWIYISYKDIYHLKRKSLATVFFRSLVFTKFKQSERSLMVNLSLKRLLTICLFVISNMITTLPVLTMKIFNISLNIYQRIFLIYFTTLPWLDCITFLFYHETRFIKINFFSKKITSNDNYNRQHRIGRRLSSHQQSTIIIIIALVGYALAGSQGFAVLFHVPCWSVLEIVPQQSVCLPNNFNESSRMAYNLFPESQDEGQCIYSPSLEK</sequence>
<evidence type="ECO:0000256" key="1">
    <source>
        <dbReference type="ARBA" id="ARBA00006046"/>
    </source>
</evidence>
<dbReference type="Proteomes" id="UP000663836">
    <property type="component" value="Unassembled WGS sequence"/>
</dbReference>
<dbReference type="InterPro" id="IPR036188">
    <property type="entry name" value="FAD/NAD-bd_sf"/>
</dbReference>
<dbReference type="SUPFAM" id="SSF51905">
    <property type="entry name" value="FAD/NAD(P)-binding domain"/>
    <property type="match status" value="1"/>
</dbReference>
<keyword evidence="2" id="KW-1133">Transmembrane helix</keyword>
<dbReference type="EMBL" id="CAJOBD010000621">
    <property type="protein sequence ID" value="CAF3697292.1"/>
    <property type="molecule type" value="Genomic_DNA"/>
</dbReference>
<keyword evidence="2" id="KW-0812">Transmembrane</keyword>
<gene>
    <name evidence="3" type="ORF">JBS370_LOCUS9264</name>
</gene>
<dbReference type="Gene3D" id="3.50.50.60">
    <property type="entry name" value="FAD/NAD(P)-binding domain"/>
    <property type="match status" value="2"/>
</dbReference>
<evidence type="ECO:0008006" key="5">
    <source>
        <dbReference type="Google" id="ProtNLM"/>
    </source>
</evidence>
<dbReference type="AlphaFoldDB" id="A0A818UEG9"/>
<dbReference type="PANTHER" id="PTHR10668">
    <property type="entry name" value="PHYTOENE DEHYDROGENASE"/>
    <property type="match status" value="1"/>
</dbReference>
<evidence type="ECO:0000313" key="4">
    <source>
        <dbReference type="Proteomes" id="UP000663836"/>
    </source>
</evidence>